<feature type="compositionally biased region" description="Basic and acidic residues" evidence="1">
    <location>
        <begin position="29"/>
        <end position="51"/>
    </location>
</feature>
<comment type="caution">
    <text evidence="2">The sequence shown here is derived from an EMBL/GenBank/DDBJ whole genome shotgun (WGS) entry which is preliminary data.</text>
</comment>
<evidence type="ECO:0000313" key="2">
    <source>
        <dbReference type="EMBL" id="OQN97343.1"/>
    </source>
</evidence>
<evidence type="ECO:0000256" key="1">
    <source>
        <dbReference type="SAM" id="MobiDB-lite"/>
    </source>
</evidence>
<protein>
    <submittedName>
        <fullName evidence="2">Uncharacterized protein</fullName>
    </submittedName>
</protein>
<reference evidence="3" key="1">
    <citation type="submission" date="2017-03" db="EMBL/GenBank/DDBJ databases">
        <title>Genomes of endolithic fungi from Antarctica.</title>
        <authorList>
            <person name="Coleine C."/>
            <person name="Masonjones S."/>
            <person name="Stajich J.E."/>
        </authorList>
    </citation>
    <scope>NUCLEOTIDE SEQUENCE [LARGE SCALE GENOMIC DNA]</scope>
    <source>
        <strain evidence="3">CCFEE 5527</strain>
    </source>
</reference>
<dbReference type="AlphaFoldDB" id="A0A1V8SE29"/>
<keyword evidence="3" id="KW-1185">Reference proteome</keyword>
<proteinExistence type="predicted"/>
<dbReference type="EMBL" id="NAJO01000055">
    <property type="protein sequence ID" value="OQN97343.1"/>
    <property type="molecule type" value="Genomic_DNA"/>
</dbReference>
<organism evidence="2 3">
    <name type="scientific">Cryoendolithus antarcticus</name>
    <dbReference type="NCBI Taxonomy" id="1507870"/>
    <lineage>
        <taxon>Eukaryota</taxon>
        <taxon>Fungi</taxon>
        <taxon>Dikarya</taxon>
        <taxon>Ascomycota</taxon>
        <taxon>Pezizomycotina</taxon>
        <taxon>Dothideomycetes</taxon>
        <taxon>Dothideomycetidae</taxon>
        <taxon>Cladosporiales</taxon>
        <taxon>Cladosporiaceae</taxon>
        <taxon>Cryoendolithus</taxon>
    </lineage>
</organism>
<feature type="compositionally biased region" description="Polar residues" evidence="1">
    <location>
        <begin position="61"/>
        <end position="76"/>
    </location>
</feature>
<feature type="region of interest" description="Disordered" evidence="1">
    <location>
        <begin position="1"/>
        <end position="76"/>
    </location>
</feature>
<dbReference type="Proteomes" id="UP000192596">
    <property type="component" value="Unassembled WGS sequence"/>
</dbReference>
<accession>A0A1V8SE29</accession>
<dbReference type="InParanoid" id="A0A1V8SE29"/>
<feature type="compositionally biased region" description="Basic and acidic residues" evidence="1">
    <location>
        <begin position="1"/>
        <end position="10"/>
    </location>
</feature>
<sequence length="76" mass="8353">MSQDARHHGSDPLISSQPSSPEHVPGHVSPKDRDRLDETYSVDDNRPEQYAKPEAPPRTAHSPSGSFDFTVRSIGS</sequence>
<name>A0A1V8SE29_9PEZI</name>
<gene>
    <name evidence="2" type="ORF">B0A48_16407</name>
</gene>
<evidence type="ECO:0000313" key="3">
    <source>
        <dbReference type="Proteomes" id="UP000192596"/>
    </source>
</evidence>